<feature type="domain" description="Dynamin-type G" evidence="7">
    <location>
        <begin position="102"/>
        <end position="233"/>
    </location>
</feature>
<keyword evidence="3" id="KW-0505">Motor protein</keyword>
<feature type="compositionally biased region" description="Low complexity" evidence="5">
    <location>
        <begin position="789"/>
        <end position="801"/>
    </location>
</feature>
<keyword evidence="1 4" id="KW-0547">Nucleotide-binding</keyword>
<evidence type="ECO:0000256" key="1">
    <source>
        <dbReference type="ARBA" id="ARBA00022741"/>
    </source>
</evidence>
<comment type="caution">
    <text evidence="8">The sequence shown here is derived from an EMBL/GenBank/DDBJ whole genome shotgun (WGS) entry which is preliminary data.</text>
</comment>
<dbReference type="SMART" id="SM00302">
    <property type="entry name" value="GED"/>
    <property type="match status" value="1"/>
</dbReference>
<dbReference type="InterPro" id="IPR019762">
    <property type="entry name" value="Dynamin_GTPase_CS"/>
</dbReference>
<evidence type="ECO:0000313" key="8">
    <source>
        <dbReference type="EMBL" id="KAF3591739.1"/>
    </source>
</evidence>
<dbReference type="SMART" id="SM00053">
    <property type="entry name" value="DYNc"/>
    <property type="match status" value="1"/>
</dbReference>
<dbReference type="EMBL" id="QGKV02000299">
    <property type="protein sequence ID" value="KAF3591739.1"/>
    <property type="molecule type" value="Genomic_DNA"/>
</dbReference>
<dbReference type="CDD" id="cd08771">
    <property type="entry name" value="DLP_1"/>
    <property type="match status" value="1"/>
</dbReference>
<dbReference type="PROSITE" id="PS51388">
    <property type="entry name" value="GED"/>
    <property type="match status" value="1"/>
</dbReference>
<dbReference type="PANTHER" id="PTHR11566">
    <property type="entry name" value="DYNAMIN"/>
    <property type="match status" value="1"/>
</dbReference>
<comment type="similarity">
    <text evidence="4">Belongs to the TRAFAC class dynamin-like GTPase superfamily. Dynamin/Fzo/YdjA family.</text>
</comment>
<feature type="domain" description="GED" evidence="6">
    <location>
        <begin position="674"/>
        <end position="765"/>
    </location>
</feature>
<evidence type="ECO:0000256" key="5">
    <source>
        <dbReference type="SAM" id="MobiDB-lite"/>
    </source>
</evidence>
<dbReference type="PROSITE" id="PS00410">
    <property type="entry name" value="G_DYNAMIN_1"/>
    <property type="match status" value="1"/>
</dbReference>
<dbReference type="Gene3D" id="3.40.50.300">
    <property type="entry name" value="P-loop containing nucleotide triphosphate hydrolases"/>
    <property type="match status" value="2"/>
</dbReference>
<protein>
    <recommendedName>
        <fullName evidence="10">Dynamin-type G domain-containing protein</fullName>
    </recommendedName>
</protein>
<evidence type="ECO:0000313" key="9">
    <source>
        <dbReference type="Proteomes" id="UP000266723"/>
    </source>
</evidence>
<name>A0ABQ7E483_BRACR</name>
<dbReference type="PANTHER" id="PTHR11566:SF21">
    <property type="entry name" value="DYNAMIN RELATED PROTEIN 1, ISOFORM A"/>
    <property type="match status" value="1"/>
</dbReference>
<dbReference type="SUPFAM" id="SSF52540">
    <property type="entry name" value="P-loop containing nucleoside triphosphate hydrolases"/>
    <property type="match status" value="1"/>
</dbReference>
<feature type="region of interest" description="Disordered" evidence="5">
    <location>
        <begin position="556"/>
        <end position="575"/>
    </location>
</feature>
<dbReference type="Gene3D" id="1.20.120.1240">
    <property type="entry name" value="Dynamin, middle domain"/>
    <property type="match status" value="2"/>
</dbReference>
<evidence type="ECO:0000256" key="2">
    <source>
        <dbReference type="ARBA" id="ARBA00023134"/>
    </source>
</evidence>
<feature type="compositionally biased region" description="Basic and acidic residues" evidence="5">
    <location>
        <begin position="560"/>
        <end position="569"/>
    </location>
</feature>
<dbReference type="InterPro" id="IPR000375">
    <property type="entry name" value="Dynamin_stalk"/>
</dbReference>
<accession>A0ABQ7E483</accession>
<dbReference type="InterPro" id="IPR022812">
    <property type="entry name" value="Dynamin"/>
</dbReference>
<dbReference type="InterPro" id="IPR030381">
    <property type="entry name" value="G_DYNAMIN_dom"/>
</dbReference>
<evidence type="ECO:0000256" key="4">
    <source>
        <dbReference type="RuleBase" id="RU003932"/>
    </source>
</evidence>
<reference evidence="8 9" key="1">
    <citation type="journal article" date="2020" name="BMC Genomics">
        <title>Intraspecific diversification of the crop wild relative Brassica cretica Lam. using demographic model selection.</title>
        <authorList>
            <person name="Kioukis A."/>
            <person name="Michalopoulou V.A."/>
            <person name="Briers L."/>
            <person name="Pirintsos S."/>
            <person name="Studholme D.J."/>
            <person name="Pavlidis P."/>
            <person name="Sarris P.F."/>
        </authorList>
    </citation>
    <scope>NUCLEOTIDE SEQUENCE [LARGE SCALE GENOMIC DNA]</scope>
    <source>
        <strain evidence="9">cv. PFS-1207/04</strain>
    </source>
</reference>
<dbReference type="Proteomes" id="UP000266723">
    <property type="component" value="Unassembled WGS sequence"/>
</dbReference>
<dbReference type="InterPro" id="IPR045063">
    <property type="entry name" value="Dynamin_N"/>
</dbReference>
<dbReference type="InterPro" id="IPR003130">
    <property type="entry name" value="GED"/>
</dbReference>
<feature type="region of interest" description="Disordered" evidence="5">
    <location>
        <begin position="789"/>
        <end position="820"/>
    </location>
</feature>
<evidence type="ECO:0008006" key="10">
    <source>
        <dbReference type="Google" id="ProtNLM"/>
    </source>
</evidence>
<dbReference type="InterPro" id="IPR020850">
    <property type="entry name" value="GED_dom"/>
</dbReference>
<dbReference type="InterPro" id="IPR001401">
    <property type="entry name" value="Dynamin_GTPase"/>
</dbReference>
<dbReference type="InterPro" id="IPR027417">
    <property type="entry name" value="P-loop_NTPase"/>
</dbReference>
<keyword evidence="2 4" id="KW-0342">GTP-binding</keyword>
<dbReference type="Pfam" id="PF00350">
    <property type="entry name" value="Dynamin_N"/>
    <property type="match status" value="1"/>
</dbReference>
<keyword evidence="9" id="KW-1185">Reference proteome</keyword>
<dbReference type="PROSITE" id="PS51718">
    <property type="entry name" value="G_DYNAMIN_2"/>
    <property type="match status" value="1"/>
</dbReference>
<dbReference type="Pfam" id="PF02212">
    <property type="entry name" value="GED"/>
    <property type="match status" value="1"/>
</dbReference>
<evidence type="ECO:0000259" key="6">
    <source>
        <dbReference type="PROSITE" id="PS51388"/>
    </source>
</evidence>
<proteinExistence type="inferred from homology"/>
<sequence length="820" mass="91166">MGNSGSGCDRLRWRWSESDLNLVVNALEQEFSRECHYLALLIGSRRSWFKDVGTLIVIKQDSKLTDDSPPSSTPKASPLGSSVIPIVNKLQDIFAQLGSHSSIELPQVAVVGSQSSGKSSVLEALVGRDFLPRGNDICTRRPLVLQLVQTKSKSSGGSSDDEWGEFLHLPNNHRIYDFSEIRREIEAETNRLAGGNKGVKDKQIRLKIFSPNVLDITLVDLPGITKVPVGDQPTDIEARHRTIGVITKLDIMDKGTDARNLLLGKVVPLRLGYVGVVNRCQEDILLNRSVKDALSAEEKFFQSRPAYHGLADRVGIPQLAKKLNQILVQHIKALLPDLKSRISNALVATAKEHQSYGEITESRAGQGALLLNFLSKYCEAYSSLLEGKSEEMSTSELSGGARIHHIFQSIFVKSLEEVDPCEDLTDDDIRTAIQNATGPRSALFVPAVPFEVLVRRQISRLLDPSLQCARFIFDELIKISHKCMMNELQRFPVLRKRMDEVIGDFLRGGLEPSEAMIGDLIDMEMDYINTSHPNFIGGTKAVEAAMQHVKSSRIPHPVARPKDTVEPDRTSSQVKSRSFLGRQANGIVVDQGVVSADAEKAAPAANASESRWGIPSIFRGSNNQGATKENFLNKPFSEDVEDTSQNNSSMIYLKEPPAVLRPSEAHTEQEDIEIQITKLLLKSYYDIVRKNIEDLVPKAIMHFLVNHTKRELHNVFIKKLYRENLFEEMLQEPDEIAGKRKRTQETLHILQQAYRTLDELPLEAGSVSNGGTDTTGVSKYLDLPTSSSMYSMSSSPYSASPGNGRRYRRAGDQHQNGYGF</sequence>
<dbReference type="Pfam" id="PF01031">
    <property type="entry name" value="Dynamin_M"/>
    <property type="match status" value="1"/>
</dbReference>
<evidence type="ECO:0000256" key="3">
    <source>
        <dbReference type="ARBA" id="ARBA00023175"/>
    </source>
</evidence>
<dbReference type="PRINTS" id="PR00195">
    <property type="entry name" value="DYNAMIN"/>
</dbReference>
<gene>
    <name evidence="8" type="ORF">DY000_02027821</name>
</gene>
<evidence type="ECO:0000259" key="7">
    <source>
        <dbReference type="PROSITE" id="PS51718"/>
    </source>
</evidence>
<organism evidence="8 9">
    <name type="scientific">Brassica cretica</name>
    <name type="common">Mustard</name>
    <dbReference type="NCBI Taxonomy" id="69181"/>
    <lineage>
        <taxon>Eukaryota</taxon>
        <taxon>Viridiplantae</taxon>
        <taxon>Streptophyta</taxon>
        <taxon>Embryophyta</taxon>
        <taxon>Tracheophyta</taxon>
        <taxon>Spermatophyta</taxon>
        <taxon>Magnoliopsida</taxon>
        <taxon>eudicotyledons</taxon>
        <taxon>Gunneridae</taxon>
        <taxon>Pentapetalae</taxon>
        <taxon>rosids</taxon>
        <taxon>malvids</taxon>
        <taxon>Brassicales</taxon>
        <taxon>Brassicaceae</taxon>
        <taxon>Brassiceae</taxon>
        <taxon>Brassica</taxon>
    </lineage>
</organism>